<dbReference type="HOGENOM" id="CLU_555727_0_0_1"/>
<evidence type="ECO:0000313" key="1">
    <source>
        <dbReference type="EMBL" id="KIO20065.1"/>
    </source>
</evidence>
<dbReference type="OrthoDB" id="2322499at2759"/>
<accession>A0A0C3PY10</accession>
<dbReference type="AlphaFoldDB" id="A0A0C3PY10"/>
<keyword evidence="2" id="KW-1185">Reference proteome</keyword>
<dbReference type="EMBL" id="KN823189">
    <property type="protein sequence ID" value="KIO20065.1"/>
    <property type="molecule type" value="Genomic_DNA"/>
</dbReference>
<evidence type="ECO:0000313" key="2">
    <source>
        <dbReference type="Proteomes" id="UP000054248"/>
    </source>
</evidence>
<dbReference type="Proteomes" id="UP000054248">
    <property type="component" value="Unassembled WGS sequence"/>
</dbReference>
<organism evidence="1 2">
    <name type="scientific">Tulasnella calospora MUT 4182</name>
    <dbReference type="NCBI Taxonomy" id="1051891"/>
    <lineage>
        <taxon>Eukaryota</taxon>
        <taxon>Fungi</taxon>
        <taxon>Dikarya</taxon>
        <taxon>Basidiomycota</taxon>
        <taxon>Agaricomycotina</taxon>
        <taxon>Agaricomycetes</taxon>
        <taxon>Cantharellales</taxon>
        <taxon>Tulasnellaceae</taxon>
        <taxon>Tulasnella</taxon>
    </lineage>
</organism>
<reference evidence="1 2" key="1">
    <citation type="submission" date="2014-04" db="EMBL/GenBank/DDBJ databases">
        <authorList>
            <consortium name="DOE Joint Genome Institute"/>
            <person name="Kuo A."/>
            <person name="Girlanda M."/>
            <person name="Perotto S."/>
            <person name="Kohler A."/>
            <person name="Nagy L.G."/>
            <person name="Floudas D."/>
            <person name="Copeland A."/>
            <person name="Barry K.W."/>
            <person name="Cichocki N."/>
            <person name="Veneault-Fourrey C."/>
            <person name="LaButti K."/>
            <person name="Lindquist E.A."/>
            <person name="Lipzen A."/>
            <person name="Lundell T."/>
            <person name="Morin E."/>
            <person name="Murat C."/>
            <person name="Sun H."/>
            <person name="Tunlid A."/>
            <person name="Henrissat B."/>
            <person name="Grigoriev I.V."/>
            <person name="Hibbett D.S."/>
            <person name="Martin F."/>
            <person name="Nordberg H.P."/>
            <person name="Cantor M.N."/>
            <person name="Hua S.X."/>
        </authorList>
    </citation>
    <scope>NUCLEOTIDE SEQUENCE [LARGE SCALE GENOMIC DNA]</scope>
    <source>
        <strain evidence="1 2">MUT 4182</strain>
    </source>
</reference>
<reference evidence="2" key="2">
    <citation type="submission" date="2015-01" db="EMBL/GenBank/DDBJ databases">
        <title>Evolutionary Origins and Diversification of the Mycorrhizal Mutualists.</title>
        <authorList>
            <consortium name="DOE Joint Genome Institute"/>
            <consortium name="Mycorrhizal Genomics Consortium"/>
            <person name="Kohler A."/>
            <person name="Kuo A."/>
            <person name="Nagy L.G."/>
            <person name="Floudas D."/>
            <person name="Copeland A."/>
            <person name="Barry K.W."/>
            <person name="Cichocki N."/>
            <person name="Veneault-Fourrey C."/>
            <person name="LaButti K."/>
            <person name="Lindquist E.A."/>
            <person name="Lipzen A."/>
            <person name="Lundell T."/>
            <person name="Morin E."/>
            <person name="Murat C."/>
            <person name="Riley R."/>
            <person name="Ohm R."/>
            <person name="Sun H."/>
            <person name="Tunlid A."/>
            <person name="Henrissat B."/>
            <person name="Grigoriev I.V."/>
            <person name="Hibbett D.S."/>
            <person name="Martin F."/>
        </authorList>
    </citation>
    <scope>NUCLEOTIDE SEQUENCE [LARGE SCALE GENOMIC DNA]</scope>
    <source>
        <strain evidence="2">MUT 4182</strain>
    </source>
</reference>
<proteinExistence type="predicted"/>
<gene>
    <name evidence="1" type="ORF">M407DRAFT_11075</name>
</gene>
<protein>
    <submittedName>
        <fullName evidence="1">Uncharacterized protein</fullName>
    </submittedName>
</protein>
<name>A0A0C3PY10_9AGAM</name>
<sequence>MPRAIQAMAWANPAYVAGMETTSLASSSIDVAYGAEDVNNVIIRKWADAAAGAVNQVKGVKNNSLPKLIEDDVVGLIRGDGWWARERLVSIRDAQENNPSEIERRGRKWADRIISILVDMDHLKITLEDIPNFDQPRWRPLVYRGTELTAADFAKIKRPLLRSVKRQRDVCISLLLRDYVPPTPSSVSNPCYHGPEDITGIFVGKLPAKVFLKVGCKLPVVGQQAAYSSVERTSKEVRLLLQSLHVDHVWSTIRLSLGLTVAFKYWPERAFLAFALSRTCTIVLGAGEAYISFWPKNPVVSDHAAWHLVLSIPTLLRPYINAGWIHYVKGCEKLVKTDYADAMLNWFHNLPKAVKIAVPNETLAKHVMELTRPFLNIANQFESWQSSRDPDNLLLIQRREAWIIHRIKDQHLLDVSNEVLQSFEWKEVVTHGYPMSLKVEGKPKLKVKVQVKQDSGDLYVKHGTRKKTRQRRQLNGILYSPEAIGYLGRHR</sequence>